<dbReference type="EMBL" id="FUWW01000024">
    <property type="protein sequence ID" value="SJZ80101.1"/>
    <property type="molecule type" value="Genomic_DNA"/>
</dbReference>
<dbReference type="PANTHER" id="PTHR34478:SF2">
    <property type="entry name" value="MEMBRANE PROTEIN"/>
    <property type="match status" value="1"/>
</dbReference>
<dbReference type="Pfam" id="PF04011">
    <property type="entry name" value="LemA"/>
    <property type="match status" value="1"/>
</dbReference>
<dbReference type="Proteomes" id="UP000190657">
    <property type="component" value="Unassembled WGS sequence"/>
</dbReference>
<evidence type="ECO:0000256" key="3">
    <source>
        <dbReference type="ARBA" id="ARBA00022692"/>
    </source>
</evidence>
<comment type="subcellular location">
    <subcellularLocation>
        <location evidence="1">Membrane</location>
        <topology evidence="1">Single-pass membrane protein</topology>
    </subcellularLocation>
</comment>
<evidence type="ECO:0000256" key="6">
    <source>
        <dbReference type="SAM" id="Phobius"/>
    </source>
</evidence>
<evidence type="ECO:0000256" key="5">
    <source>
        <dbReference type="ARBA" id="ARBA00023136"/>
    </source>
</evidence>
<reference evidence="7 8" key="1">
    <citation type="submission" date="2017-02" db="EMBL/GenBank/DDBJ databases">
        <authorList>
            <person name="Peterson S.W."/>
        </authorList>
    </citation>
    <scope>NUCLEOTIDE SEQUENCE [LARGE SCALE GENOMIC DNA]</scope>
    <source>
        <strain evidence="7 8">ATCC 51222</strain>
    </source>
</reference>
<keyword evidence="3 6" id="KW-0812">Transmembrane</keyword>
<keyword evidence="8" id="KW-1185">Reference proteome</keyword>
<dbReference type="AlphaFoldDB" id="A0A1T4NLB9"/>
<dbReference type="SUPFAM" id="SSF140478">
    <property type="entry name" value="LemA-like"/>
    <property type="match status" value="1"/>
</dbReference>
<accession>A0A1T4NLB9</accession>
<protein>
    <submittedName>
        <fullName evidence="7">LemA protein</fullName>
    </submittedName>
</protein>
<evidence type="ECO:0000256" key="4">
    <source>
        <dbReference type="ARBA" id="ARBA00022989"/>
    </source>
</evidence>
<organism evidence="7 8">
    <name type="scientific">Eubacterium coprostanoligenes</name>
    <dbReference type="NCBI Taxonomy" id="290054"/>
    <lineage>
        <taxon>Bacteria</taxon>
        <taxon>Bacillati</taxon>
        <taxon>Bacillota</taxon>
        <taxon>Clostridia</taxon>
        <taxon>Eubacteriales</taxon>
        <taxon>Eubacteriaceae</taxon>
        <taxon>Eubacterium</taxon>
    </lineage>
</organism>
<evidence type="ECO:0000256" key="1">
    <source>
        <dbReference type="ARBA" id="ARBA00004167"/>
    </source>
</evidence>
<evidence type="ECO:0000313" key="7">
    <source>
        <dbReference type="EMBL" id="SJZ80101.1"/>
    </source>
</evidence>
<dbReference type="RefSeq" id="WP_200803084.1">
    <property type="nucleotide sequence ID" value="NZ_FUWW01000024.1"/>
</dbReference>
<gene>
    <name evidence="7" type="ORF">SAMN02745114_01643</name>
</gene>
<dbReference type="PANTHER" id="PTHR34478">
    <property type="entry name" value="PROTEIN LEMA"/>
    <property type="match status" value="1"/>
</dbReference>
<proteinExistence type="inferred from homology"/>
<keyword evidence="4 6" id="KW-1133">Transmembrane helix</keyword>
<dbReference type="InterPro" id="IPR007156">
    <property type="entry name" value="MamQ_LemA"/>
</dbReference>
<evidence type="ECO:0000256" key="2">
    <source>
        <dbReference type="ARBA" id="ARBA00008854"/>
    </source>
</evidence>
<name>A0A1T4NLB9_9FIRM</name>
<dbReference type="STRING" id="290054.SAMN02745114_01643"/>
<dbReference type="Gene3D" id="1.20.1440.20">
    <property type="entry name" value="LemA-like domain"/>
    <property type="match status" value="1"/>
</dbReference>
<keyword evidence="5 6" id="KW-0472">Membrane</keyword>
<dbReference type="GO" id="GO:0016020">
    <property type="term" value="C:membrane"/>
    <property type="evidence" value="ECO:0007669"/>
    <property type="project" value="UniProtKB-SubCell"/>
</dbReference>
<comment type="similarity">
    <text evidence="2">Belongs to the LemA family.</text>
</comment>
<sequence>MSTGTIVLIVVVALVVLIGAYIGATYNKLVKSKNSVEEAFSTMDVYLKKRWDLIPNIVASVKGYAKHEAETLEKVISARNNGYSSMNSQQKLEANAELNTAIKSLNVVAEQYPELKANQNFMDLNAQLKKTEEDISNARKFYNAVVKQYNNTVEMFPSSIVASVFHFEKRDMFAVEDSAQREAVKVEF</sequence>
<evidence type="ECO:0000313" key="8">
    <source>
        <dbReference type="Proteomes" id="UP000190657"/>
    </source>
</evidence>
<dbReference type="InterPro" id="IPR023353">
    <property type="entry name" value="LemA-like_dom_sf"/>
</dbReference>
<feature type="transmembrane region" description="Helical" evidence="6">
    <location>
        <begin position="6"/>
        <end position="24"/>
    </location>
</feature>